<feature type="domain" description="PD-(D/E)XK nuclease-like" evidence="1">
    <location>
        <begin position="14"/>
        <end position="297"/>
    </location>
</feature>
<organism evidence="2 3">
    <name type="scientific">Gaoshiqia sediminis</name>
    <dbReference type="NCBI Taxonomy" id="2986998"/>
    <lineage>
        <taxon>Bacteria</taxon>
        <taxon>Pseudomonadati</taxon>
        <taxon>Bacteroidota</taxon>
        <taxon>Bacteroidia</taxon>
        <taxon>Marinilabiliales</taxon>
        <taxon>Prolixibacteraceae</taxon>
        <taxon>Gaoshiqia</taxon>
    </lineage>
</organism>
<accession>A0AA41Y9R1</accession>
<dbReference type="InterPro" id="IPR048822">
    <property type="entry name" value="PDDEXK_13"/>
</dbReference>
<name>A0AA41Y9R1_9BACT</name>
<dbReference type="Pfam" id="PF20796">
    <property type="entry name" value="PDDEXK_13"/>
    <property type="match status" value="1"/>
</dbReference>
<protein>
    <recommendedName>
        <fullName evidence="1">PD-(D/E)XK nuclease-like domain-containing protein</fullName>
    </recommendedName>
</protein>
<dbReference type="Proteomes" id="UP001163821">
    <property type="component" value="Unassembled WGS sequence"/>
</dbReference>
<evidence type="ECO:0000313" key="3">
    <source>
        <dbReference type="Proteomes" id="UP001163821"/>
    </source>
</evidence>
<keyword evidence="3" id="KW-1185">Reference proteome</keyword>
<proteinExistence type="predicted"/>
<dbReference type="RefSeq" id="WP_282593137.1">
    <property type="nucleotide sequence ID" value="NZ_JAPAAF010000041.1"/>
</dbReference>
<dbReference type="EMBL" id="JAPAAF010000041">
    <property type="protein sequence ID" value="MCW0484545.1"/>
    <property type="molecule type" value="Genomic_DNA"/>
</dbReference>
<reference evidence="2" key="1">
    <citation type="submission" date="2022-10" db="EMBL/GenBank/DDBJ databases">
        <title>Gaoshiqiia sediminis gen. nov., sp. nov., isolated from coastal sediment.</title>
        <authorList>
            <person name="Yu W.X."/>
            <person name="Mu D.S."/>
            <person name="Du J.Z."/>
            <person name="Liang Y.Q."/>
        </authorList>
    </citation>
    <scope>NUCLEOTIDE SEQUENCE</scope>
    <source>
        <strain evidence="2">A06</strain>
    </source>
</reference>
<evidence type="ECO:0000259" key="1">
    <source>
        <dbReference type="Pfam" id="PF20796"/>
    </source>
</evidence>
<comment type="caution">
    <text evidence="2">The sequence shown here is derived from an EMBL/GenBank/DDBJ whole genome shotgun (WGS) entry which is preliminary data.</text>
</comment>
<evidence type="ECO:0000313" key="2">
    <source>
        <dbReference type="EMBL" id="MCW0484545.1"/>
    </source>
</evidence>
<sequence>MKNLLNQLLGEANPSDSALAKRMRLHQSWWRAFVLKEEQGQHPMAKDQLIGSSIAKGEVSYSNFLDEYAQRAVRETLSERGSASKGMISESRLFNNLLSSQPLCFNFFGRLKYKLDLATKVIQHYYPDVKEVTNIHFEFAPNAAQNGDNSAHDVAIEFETADGKQGLIGLECKYTEPFSAKEYRNENYEKLYRESDAFVAGYDELTNTKNNQLFRNQLIVESALLNKRYDVAYSGLFCFEQDDNALTKGAAFQKMLKQGEERFKIITLAQLIETIQQLQLDWESREWSMMLWARYCATRLSNNLL</sequence>
<dbReference type="AlphaFoldDB" id="A0AA41Y9R1"/>
<gene>
    <name evidence="2" type="ORF">N2K84_17535</name>
</gene>